<protein>
    <submittedName>
        <fullName evidence="2">Uncharacterized protein</fullName>
    </submittedName>
</protein>
<organism evidence="2 3">
    <name type="scientific">Scophthalmus maximus</name>
    <name type="common">Turbot</name>
    <name type="synonym">Psetta maxima</name>
    <dbReference type="NCBI Taxonomy" id="52904"/>
    <lineage>
        <taxon>Eukaryota</taxon>
        <taxon>Metazoa</taxon>
        <taxon>Chordata</taxon>
        <taxon>Craniata</taxon>
        <taxon>Vertebrata</taxon>
        <taxon>Euteleostomi</taxon>
        <taxon>Actinopterygii</taxon>
        <taxon>Neopterygii</taxon>
        <taxon>Teleostei</taxon>
        <taxon>Neoteleostei</taxon>
        <taxon>Acanthomorphata</taxon>
        <taxon>Carangaria</taxon>
        <taxon>Pleuronectiformes</taxon>
        <taxon>Pleuronectoidei</taxon>
        <taxon>Scophthalmidae</taxon>
        <taxon>Scophthalmus</taxon>
    </lineage>
</organism>
<dbReference type="EMBL" id="CP026249">
    <property type="protein sequence ID" value="AWP04280.1"/>
    <property type="molecule type" value="Genomic_DNA"/>
</dbReference>
<accession>A0A2U9BKI6</accession>
<proteinExistence type="predicted"/>
<evidence type="ECO:0000313" key="2">
    <source>
        <dbReference type="EMBL" id="AWP04280.1"/>
    </source>
</evidence>
<keyword evidence="3" id="KW-1185">Reference proteome</keyword>
<evidence type="ECO:0000313" key="3">
    <source>
        <dbReference type="Proteomes" id="UP000246464"/>
    </source>
</evidence>
<feature type="region of interest" description="Disordered" evidence="1">
    <location>
        <begin position="39"/>
        <end position="59"/>
    </location>
</feature>
<evidence type="ECO:0000256" key="1">
    <source>
        <dbReference type="SAM" id="MobiDB-lite"/>
    </source>
</evidence>
<dbReference type="Proteomes" id="UP000246464">
    <property type="component" value="Chromosome 7"/>
</dbReference>
<name>A0A2U9BKI6_SCOMX</name>
<sequence>MSESSSGSRGLYYEAEFAVIESVRSEIKEKMTTGNVNLSDSVTEEDAPTDTARGSKDEDSVLKMGQKNTVVWRYIG</sequence>
<dbReference type="AlphaFoldDB" id="A0A2U9BKI6"/>
<gene>
    <name evidence="2" type="ORF">SMAX5B_006514</name>
</gene>
<reference evidence="2 3" key="1">
    <citation type="submission" date="2017-12" db="EMBL/GenBank/DDBJ databases">
        <title>Integrating genomic resources of turbot (Scophthalmus maximus) in depth evaluation of genetic and physical mapping variation across individuals.</title>
        <authorList>
            <person name="Martinez P."/>
        </authorList>
    </citation>
    <scope>NUCLEOTIDE SEQUENCE [LARGE SCALE GENOMIC DNA]</scope>
</reference>